<keyword evidence="8 10" id="KW-0472">Membrane</keyword>
<evidence type="ECO:0000256" key="10">
    <source>
        <dbReference type="RuleBase" id="RU363130"/>
    </source>
</evidence>
<dbReference type="PROSITE" id="PS00821">
    <property type="entry name" value="CYTO_HEME_LYASE_1"/>
    <property type="match status" value="1"/>
</dbReference>
<organism evidence="12">
    <name type="scientific">Absidia glauca</name>
    <name type="common">Pin mould</name>
    <dbReference type="NCBI Taxonomy" id="4829"/>
    <lineage>
        <taxon>Eukaryota</taxon>
        <taxon>Fungi</taxon>
        <taxon>Fungi incertae sedis</taxon>
        <taxon>Mucoromycota</taxon>
        <taxon>Mucoromycotina</taxon>
        <taxon>Mucoromycetes</taxon>
        <taxon>Mucorales</taxon>
        <taxon>Cunninghamellaceae</taxon>
        <taxon>Absidia</taxon>
    </lineage>
</organism>
<keyword evidence="5 10" id="KW-0999">Mitochondrion inner membrane</keyword>
<dbReference type="GO" id="GO:0005743">
    <property type="term" value="C:mitochondrial inner membrane"/>
    <property type="evidence" value="ECO:0007669"/>
    <property type="project" value="UniProtKB-SubCell"/>
</dbReference>
<dbReference type="Pfam" id="PF01265">
    <property type="entry name" value="Cyto_heme_lyase"/>
    <property type="match status" value="2"/>
</dbReference>
<keyword evidence="4 10" id="KW-0479">Metal-binding</keyword>
<sequence length="317" mass="35046">MPTATTTEKCPVDHSQFKKPEGSDEATPSNSTYPEGPTLTPVHDESKCPVDPATYKYFTTAEAAAPSTATIASQHALYESSSTSALAEHAKVGGTVDDESKCPVDPSAYKHFLPADGEHPSSSSYQHLLPKDGADASTTTTTTTATAATTQDGCASDTMDMSNYMPHISQQALPDQKGHLGKHREISTIPRASHEEKVWVYPSEQMFFNAMRRKNWNPDESDMPVVVPIHNAVNEQAWQKILEWEQLHTTYTLPFDRHDWTVDRCGEKVTYVIDFYAGKQDPKKPNGVSFYLDVRPAASPSGIWDRLRMAFRTGDFA</sequence>
<evidence type="ECO:0000256" key="11">
    <source>
        <dbReference type="SAM" id="MobiDB-lite"/>
    </source>
</evidence>
<feature type="region of interest" description="Disordered" evidence="11">
    <location>
        <begin position="1"/>
        <end position="47"/>
    </location>
</feature>
<dbReference type="GO" id="GO:0046872">
    <property type="term" value="F:metal ion binding"/>
    <property type="evidence" value="ECO:0007669"/>
    <property type="project" value="UniProtKB-KW"/>
</dbReference>
<dbReference type="PANTHER" id="PTHR12743:SF0">
    <property type="entry name" value="HOLOCYTOCHROME C-TYPE SYNTHASE"/>
    <property type="match status" value="1"/>
</dbReference>
<comment type="subcellular location">
    <subcellularLocation>
        <location evidence="1 10">Mitochondrion inner membrane</location>
    </subcellularLocation>
</comment>
<reference evidence="12" key="1">
    <citation type="submission" date="2016-04" db="EMBL/GenBank/DDBJ databases">
        <authorList>
            <person name="Evans L.H."/>
            <person name="Alamgir A."/>
            <person name="Owens N."/>
            <person name="Weber N.D."/>
            <person name="Virtaneva K."/>
            <person name="Barbian K."/>
            <person name="Babar A."/>
            <person name="Rosenke K."/>
        </authorList>
    </citation>
    <scope>NUCLEOTIDE SEQUENCE [LARGE SCALE GENOMIC DNA]</scope>
    <source>
        <strain evidence="12">CBS 101.48</strain>
    </source>
</reference>
<protein>
    <recommendedName>
        <fullName evidence="10">Holocytochrome c-type synthase</fullName>
        <ecNumber evidence="10">4.4.1.17</ecNumber>
    </recommendedName>
</protein>
<accession>A0A163IXN5</accession>
<evidence type="ECO:0000256" key="7">
    <source>
        <dbReference type="ARBA" id="ARBA00023128"/>
    </source>
</evidence>
<evidence type="ECO:0000256" key="5">
    <source>
        <dbReference type="ARBA" id="ARBA00022792"/>
    </source>
</evidence>
<evidence type="ECO:0000256" key="2">
    <source>
        <dbReference type="ARBA" id="ARBA00007255"/>
    </source>
</evidence>
<dbReference type="InterPro" id="IPR000511">
    <property type="entry name" value="Holocyt_c/c1_synthase"/>
</dbReference>
<name>A0A163IXN5_ABSGL</name>
<feature type="compositionally biased region" description="Basic and acidic residues" evidence="11">
    <location>
        <begin position="10"/>
        <end position="22"/>
    </location>
</feature>
<feature type="region of interest" description="Disordered" evidence="11">
    <location>
        <begin position="111"/>
        <end position="144"/>
    </location>
</feature>
<dbReference type="PANTHER" id="PTHR12743">
    <property type="entry name" value="CYTOCHROME C1 HEME LYASE"/>
    <property type="match status" value="1"/>
</dbReference>
<evidence type="ECO:0000256" key="1">
    <source>
        <dbReference type="ARBA" id="ARBA00004273"/>
    </source>
</evidence>
<evidence type="ECO:0000256" key="4">
    <source>
        <dbReference type="ARBA" id="ARBA00022723"/>
    </source>
</evidence>
<comment type="function">
    <text evidence="10">Lyase that catalyzes the covalent linking of the heme group to the cytochrome C apoprotein to produce the mature functional cytochrome.</text>
</comment>
<dbReference type="PROSITE" id="PS00822">
    <property type="entry name" value="CYTO_HEME_LYASE_2"/>
    <property type="match status" value="1"/>
</dbReference>
<evidence type="ECO:0000313" key="13">
    <source>
        <dbReference type="Proteomes" id="UP000078561"/>
    </source>
</evidence>
<dbReference type="EMBL" id="LT550481">
    <property type="protein sequence ID" value="SAL95902.1"/>
    <property type="molecule type" value="Genomic_DNA"/>
</dbReference>
<keyword evidence="6 10" id="KW-0408">Iron</keyword>
<evidence type="ECO:0000313" key="12">
    <source>
        <dbReference type="EMBL" id="SAL95902.1"/>
    </source>
</evidence>
<gene>
    <name evidence="12" type="primary">ABSGL_01243.1 scaffold 1223</name>
</gene>
<dbReference type="OrthoDB" id="4243at2759"/>
<evidence type="ECO:0000256" key="9">
    <source>
        <dbReference type="ARBA" id="ARBA00023239"/>
    </source>
</evidence>
<dbReference type="EC" id="4.4.1.17" evidence="10"/>
<dbReference type="STRING" id="4829.A0A163IXN5"/>
<comment type="similarity">
    <text evidence="2 10">Belongs to the cytochrome c-type heme lyase family.</text>
</comment>
<dbReference type="InParanoid" id="A0A163IXN5"/>
<proteinExistence type="inferred from homology"/>
<keyword evidence="3 10" id="KW-0349">Heme</keyword>
<keyword evidence="13" id="KW-1185">Reference proteome</keyword>
<dbReference type="OMA" id="CHIFTND"/>
<keyword evidence="9 10" id="KW-0456">Lyase</keyword>
<evidence type="ECO:0000256" key="6">
    <source>
        <dbReference type="ARBA" id="ARBA00023004"/>
    </source>
</evidence>
<dbReference type="Proteomes" id="UP000078561">
    <property type="component" value="Unassembled WGS sequence"/>
</dbReference>
<evidence type="ECO:0000256" key="8">
    <source>
        <dbReference type="ARBA" id="ARBA00023136"/>
    </source>
</evidence>
<dbReference type="AlphaFoldDB" id="A0A163IXN5"/>
<dbReference type="GO" id="GO:0004408">
    <property type="term" value="F:holocytochrome-c synthase activity"/>
    <property type="evidence" value="ECO:0007669"/>
    <property type="project" value="UniProtKB-EC"/>
</dbReference>
<comment type="catalytic activity">
    <reaction evidence="10">
        <text>holo-[cytochrome c] = apo-[cytochrome c] + heme b</text>
        <dbReference type="Rhea" id="RHEA:22648"/>
        <dbReference type="Rhea" id="RHEA-COMP:10725"/>
        <dbReference type="Rhea" id="RHEA-COMP:10726"/>
        <dbReference type="ChEBI" id="CHEBI:29950"/>
        <dbReference type="ChEBI" id="CHEBI:60344"/>
        <dbReference type="ChEBI" id="CHEBI:83739"/>
        <dbReference type="EC" id="4.4.1.17"/>
    </reaction>
</comment>
<evidence type="ECO:0000256" key="3">
    <source>
        <dbReference type="ARBA" id="ARBA00022617"/>
    </source>
</evidence>
<keyword evidence="7 10" id="KW-0496">Mitochondrion</keyword>